<feature type="domain" description="Plant heme peroxidase family profile" evidence="3">
    <location>
        <begin position="1"/>
        <end position="24"/>
    </location>
</feature>
<name>Q9S8G5_ORYSA</name>
<organism>
    <name type="scientific">Oryza sativa</name>
    <name type="common">Rice</name>
    <dbReference type="NCBI Taxonomy" id="4530"/>
    <lineage>
        <taxon>Eukaryota</taxon>
        <taxon>Viridiplantae</taxon>
        <taxon>Streptophyta</taxon>
        <taxon>Embryophyta</taxon>
        <taxon>Tracheophyta</taxon>
        <taxon>Spermatophyta</taxon>
        <taxon>Magnoliopsida</taxon>
        <taxon>Liliopsida</taxon>
        <taxon>Poales</taxon>
        <taxon>Poaceae</taxon>
        <taxon>BOP clade</taxon>
        <taxon>Oryzoideae</taxon>
        <taxon>Oryzeae</taxon>
        <taxon>Oryzinae</taxon>
        <taxon>Oryza</taxon>
    </lineage>
</organism>
<dbReference type="EC" id="1.11.1.7"/>
<protein>
    <submittedName>
        <fullName>42 kDa cationic peroxidase</fullName>
        <ecNumber>1.11.1.7</ecNumber>
    </submittedName>
</protein>
<dbReference type="GO" id="GO:0006979">
    <property type="term" value="P:response to oxidative stress"/>
    <property type="evidence" value="ECO:0007669"/>
    <property type="project" value="InterPro"/>
</dbReference>
<dbReference type="Pfam" id="PF00141">
    <property type="entry name" value="peroxidase"/>
    <property type="match status" value="1"/>
</dbReference>
<dbReference type="AlphaFoldDB" id="Q9S8G5"/>
<proteinExistence type="evidence at protein level"/>
<reference key="1">
    <citation type="journal article" date="1995" name="Plant Physiol.">
        <title>Rice cationic peroxidase accumulates in xylem vessels during incompatible interactions with Xanthomonas oryzae pv oryzae.</title>
        <authorList>
            <person name="Young S.A."/>
            <person name="Guo A."/>
            <person name="Guikema J.A."/>
            <person name="White F.F."/>
            <person name="Leach J.E."/>
        </authorList>
    </citation>
    <scope>PROTEIN SEQUENCE</scope>
</reference>
<keyword evidence="1" id="KW-0106">Calcium</keyword>
<evidence type="ECO:0000256" key="2">
    <source>
        <dbReference type="RuleBase" id="RU004241"/>
    </source>
</evidence>
<evidence type="ECO:0000256" key="1">
    <source>
        <dbReference type="ARBA" id="ARBA00022837"/>
    </source>
</evidence>
<comment type="similarity">
    <text evidence="2">Belongs to the peroxidase family.</text>
</comment>
<dbReference type="InterPro" id="IPR002016">
    <property type="entry name" value="Haem_peroxidase"/>
</dbReference>
<evidence type="ECO:0000259" key="3">
    <source>
        <dbReference type="PROSITE" id="PS50873"/>
    </source>
</evidence>
<dbReference type="InterPro" id="IPR010255">
    <property type="entry name" value="Haem_peroxidase_sf"/>
</dbReference>
<sequence>MVALSGAHTIGQAQCSTFRSRTYT</sequence>
<keyword id="KW-0903">Direct protein sequencing</keyword>
<dbReference type="GO" id="GO:0020037">
    <property type="term" value="F:heme binding"/>
    <property type="evidence" value="ECO:0007669"/>
    <property type="project" value="InterPro"/>
</dbReference>
<dbReference type="GO" id="GO:0140825">
    <property type="term" value="F:lactoperoxidase activity"/>
    <property type="evidence" value="ECO:0007669"/>
    <property type="project" value="UniProtKB-EC"/>
</dbReference>
<dbReference type="Gene3D" id="1.10.420.10">
    <property type="entry name" value="Peroxidase, domain 2"/>
    <property type="match status" value="1"/>
</dbReference>
<dbReference type="PROSITE" id="PS50873">
    <property type="entry name" value="PEROXIDASE_4"/>
    <property type="match status" value="1"/>
</dbReference>
<dbReference type="SUPFAM" id="SSF48113">
    <property type="entry name" value="Heme-dependent peroxidases"/>
    <property type="match status" value="1"/>
</dbReference>
<accession>Q9S8G5</accession>